<organism evidence="3 4">
    <name type="scientific">Streptomyces roseicoloratus</name>
    <dbReference type="NCBI Taxonomy" id="2508722"/>
    <lineage>
        <taxon>Bacteria</taxon>
        <taxon>Bacillati</taxon>
        <taxon>Actinomycetota</taxon>
        <taxon>Actinomycetes</taxon>
        <taxon>Kitasatosporales</taxon>
        <taxon>Streptomycetaceae</taxon>
        <taxon>Streptomyces</taxon>
    </lineage>
</organism>
<gene>
    <name evidence="3" type="ORF">RGF97_05600</name>
</gene>
<evidence type="ECO:0000256" key="1">
    <source>
        <dbReference type="SAM" id="MobiDB-lite"/>
    </source>
</evidence>
<feature type="region of interest" description="Disordered" evidence="1">
    <location>
        <begin position="1"/>
        <end position="34"/>
    </location>
</feature>
<dbReference type="InterPro" id="IPR011990">
    <property type="entry name" value="TPR-like_helical_dom_sf"/>
</dbReference>
<feature type="compositionally biased region" description="Low complexity" evidence="1">
    <location>
        <begin position="1"/>
        <end position="27"/>
    </location>
</feature>
<evidence type="ECO:0000313" key="3">
    <source>
        <dbReference type="EMBL" id="WMX44437.1"/>
    </source>
</evidence>
<feature type="domain" description="Tetratrico peptide repeat group 5" evidence="2">
    <location>
        <begin position="73"/>
        <end position="198"/>
    </location>
</feature>
<sequence>MSSDDASSNDASSNDASSNDASSNDASGSTHDARDWEQRLAAAWNELDAYDSDPAGFRARIAELAAERPADDPVALFEQAAAHDSTGEPEQAVRLYRRALDGGLTGLRRRRAVIQLASSLRNLGRPDVSVELLTEERAIPADRLDADETALTAAVDAFLALALADTGREREAASLALGALAPLLPRYNRSLAFYARDLLNTPKGS</sequence>
<dbReference type="InterPro" id="IPR041656">
    <property type="entry name" value="TPR_5"/>
</dbReference>
<dbReference type="EMBL" id="CP133762">
    <property type="protein sequence ID" value="WMX44437.1"/>
    <property type="molecule type" value="Genomic_DNA"/>
</dbReference>
<protein>
    <submittedName>
        <fullName evidence="3">Tetratricopeptide repeat protein</fullName>
    </submittedName>
</protein>
<name>A0ABY9RQF9_9ACTN</name>
<proteinExistence type="predicted"/>
<evidence type="ECO:0000313" key="4">
    <source>
        <dbReference type="Proteomes" id="UP001250858"/>
    </source>
</evidence>
<accession>A0ABY9RQF9</accession>
<dbReference type="SUPFAM" id="SSF48452">
    <property type="entry name" value="TPR-like"/>
    <property type="match status" value="1"/>
</dbReference>
<evidence type="ECO:0000259" key="2">
    <source>
        <dbReference type="Pfam" id="PF12688"/>
    </source>
</evidence>
<keyword evidence="4" id="KW-1185">Reference proteome</keyword>
<dbReference type="Proteomes" id="UP001250858">
    <property type="component" value="Chromosome"/>
</dbReference>
<reference evidence="3 4" key="1">
    <citation type="submission" date="2023-09" db="EMBL/GenBank/DDBJ databases">
        <title>Complete genome of Streptomyces roseicoloratus T14.</title>
        <authorList>
            <person name="Bashizi T."/>
            <person name="Kim M.-J."/>
            <person name="Lee G."/>
            <person name="Tagele S.B."/>
            <person name="Shin J.-H."/>
        </authorList>
    </citation>
    <scope>NUCLEOTIDE SEQUENCE [LARGE SCALE GENOMIC DNA]</scope>
    <source>
        <strain evidence="3 4">T14</strain>
    </source>
</reference>
<dbReference type="Gene3D" id="1.25.40.10">
    <property type="entry name" value="Tetratricopeptide repeat domain"/>
    <property type="match status" value="1"/>
</dbReference>
<dbReference type="Pfam" id="PF12688">
    <property type="entry name" value="TPR_5"/>
    <property type="match status" value="1"/>
</dbReference>
<dbReference type="RefSeq" id="WP_309548013.1">
    <property type="nucleotide sequence ID" value="NZ_CP133762.1"/>
</dbReference>